<dbReference type="KEGG" id="csol:105364764"/>
<keyword evidence="3" id="KW-0540">Nuclease</keyword>
<dbReference type="RefSeq" id="XP_011501086.1">
    <property type="nucleotide sequence ID" value="XM_011502784.1"/>
</dbReference>
<protein>
    <recommendedName>
        <fullName evidence="8">RNA-binding protein NOB1</fullName>
    </recommendedName>
</protein>
<dbReference type="Gene3D" id="6.20.210.10">
    <property type="entry name" value="Nin one binding (NOB1), Zn-ribbon-like"/>
    <property type="match status" value="1"/>
</dbReference>
<evidence type="ECO:0000259" key="11">
    <source>
        <dbReference type="Pfam" id="PF17146"/>
    </source>
</evidence>
<dbReference type="GO" id="GO:0046872">
    <property type="term" value="F:metal ion binding"/>
    <property type="evidence" value="ECO:0007669"/>
    <property type="project" value="UniProtKB-UniRule"/>
</dbReference>
<evidence type="ECO:0000256" key="8">
    <source>
        <dbReference type="PIRNR" id="PIRNR037125"/>
    </source>
</evidence>
<dbReference type="InterPro" id="IPR036283">
    <property type="entry name" value="NOB1_Zf-like_sf"/>
</dbReference>
<dbReference type="CDD" id="cd09876">
    <property type="entry name" value="PIN_Nob1-like"/>
    <property type="match status" value="1"/>
</dbReference>
<gene>
    <name evidence="13" type="primary">LOC105364764</name>
</gene>
<evidence type="ECO:0000259" key="10">
    <source>
        <dbReference type="Pfam" id="PF08772"/>
    </source>
</evidence>
<feature type="domain" description="Ribonuclease PIN" evidence="11">
    <location>
        <begin position="10"/>
        <end position="95"/>
    </location>
</feature>
<evidence type="ECO:0000256" key="2">
    <source>
        <dbReference type="ARBA" id="ARBA00005858"/>
    </source>
</evidence>
<accession>A0AAJ6YN28</accession>
<name>A0AAJ6YN28_9HYME</name>
<dbReference type="InterPro" id="IPR014881">
    <property type="entry name" value="NOB1_Zn-bd"/>
</dbReference>
<dbReference type="GO" id="GO:0030688">
    <property type="term" value="C:preribosome, small subunit precursor"/>
    <property type="evidence" value="ECO:0007669"/>
    <property type="project" value="TreeGrafter"/>
</dbReference>
<dbReference type="InterPro" id="IPR033411">
    <property type="entry name" value="Ribonuclease_PIN"/>
</dbReference>
<keyword evidence="7 8" id="KW-0539">Nucleus</keyword>
<dbReference type="GO" id="GO:0004521">
    <property type="term" value="F:RNA endonuclease activity"/>
    <property type="evidence" value="ECO:0007669"/>
    <property type="project" value="UniProtKB-UniRule"/>
</dbReference>
<dbReference type="GO" id="GO:0031981">
    <property type="term" value="C:nuclear lumen"/>
    <property type="evidence" value="ECO:0007669"/>
    <property type="project" value="UniProtKB-ARBA"/>
</dbReference>
<dbReference type="PIRSF" id="PIRSF037125">
    <property type="entry name" value="D-site_20S_pre-rRNA_nuclease"/>
    <property type="match status" value="1"/>
</dbReference>
<evidence type="ECO:0000256" key="3">
    <source>
        <dbReference type="ARBA" id="ARBA00022722"/>
    </source>
</evidence>
<reference evidence="13" key="1">
    <citation type="submission" date="2025-08" db="UniProtKB">
        <authorList>
            <consortium name="RefSeq"/>
        </authorList>
    </citation>
    <scope>IDENTIFICATION</scope>
</reference>
<sequence>MSLESKIEYLIVDTSAFIKNAPLQEIGNKIITESSVINEIKSKRQIKRLVVLPYDLEVKDAYSEDIKFVTEFSKKTGDYKSLSSTDLKIIALTYRFEKEKVGISHLKEEPEKKKEIIYNSILPSNDHPKNIIGFYMSEKKEIEKLDNEKVSDIYEYENDCTKINGNIEEETKSRILSEYSDSSISDEEHLVAASVISNKSNTKSDYKIAMSEEETIEFNKLNKKFEKLQCDPTDLPVDCGDILTIDDILKPIKINSKIQKSKNEVDQEEILIENDNEGWITPKNILNIKKRMDSDIVKEKPATVACLTMDYAMQNVLIQIGLNIASLEGKVIKEMRTFILRCYSCFKTTGIVTKIFCPHCGNKTLKKVNISLDDEGKQQIYINFRKPLTSKGKKYSLPTFQGGKHACNPILFEDQPMPDQRPTKLGCTKNDPLNEDYIAGYSPFIQRDVNSRAAILGIKSGVKYWMRRNPNEIKKYRK</sequence>
<feature type="binding site" evidence="9">
    <location>
        <position position="345"/>
    </location>
    <ligand>
        <name>Zn(2+)</name>
        <dbReference type="ChEBI" id="CHEBI:29105"/>
    </ligand>
</feature>
<keyword evidence="6 8" id="KW-0862">Zinc</keyword>
<dbReference type="Pfam" id="PF08772">
    <property type="entry name" value="Zn_ribbon_NOB1"/>
    <property type="match status" value="1"/>
</dbReference>
<evidence type="ECO:0000256" key="5">
    <source>
        <dbReference type="ARBA" id="ARBA00022801"/>
    </source>
</evidence>
<keyword evidence="12" id="KW-1185">Reference proteome</keyword>
<dbReference type="Gene3D" id="3.40.50.1010">
    <property type="entry name" value="5'-nuclease"/>
    <property type="match status" value="1"/>
</dbReference>
<keyword evidence="5" id="KW-0378">Hydrolase</keyword>
<dbReference type="PANTHER" id="PTHR12814">
    <property type="entry name" value="RNA-BINDING PROTEIN NOB1"/>
    <property type="match status" value="1"/>
</dbReference>
<dbReference type="GeneID" id="105364764"/>
<dbReference type="InterPro" id="IPR017117">
    <property type="entry name" value="Nob1_euk"/>
</dbReference>
<comment type="function">
    <text evidence="8">May play a role in mRNA degradation.</text>
</comment>
<comment type="similarity">
    <text evidence="2 8">Belongs to the NOB1 family.</text>
</comment>
<evidence type="ECO:0000313" key="13">
    <source>
        <dbReference type="RefSeq" id="XP_011501086.1"/>
    </source>
</evidence>
<comment type="subcellular location">
    <subcellularLocation>
        <location evidence="1 8">Nucleus</location>
    </subcellularLocation>
</comment>
<dbReference type="Proteomes" id="UP000695007">
    <property type="component" value="Unplaced"/>
</dbReference>
<dbReference type="SUPFAM" id="SSF144206">
    <property type="entry name" value="NOB1 zinc finger-like"/>
    <property type="match status" value="1"/>
</dbReference>
<dbReference type="GO" id="GO:0030490">
    <property type="term" value="P:maturation of SSU-rRNA"/>
    <property type="evidence" value="ECO:0007669"/>
    <property type="project" value="TreeGrafter"/>
</dbReference>
<evidence type="ECO:0000256" key="6">
    <source>
        <dbReference type="ARBA" id="ARBA00022833"/>
    </source>
</evidence>
<evidence type="ECO:0000256" key="1">
    <source>
        <dbReference type="ARBA" id="ARBA00004123"/>
    </source>
</evidence>
<evidence type="ECO:0000256" key="9">
    <source>
        <dbReference type="PIRSR" id="PIRSR037125-1"/>
    </source>
</evidence>
<feature type="binding site" evidence="9">
    <location>
        <position position="342"/>
    </location>
    <ligand>
        <name>Zn(2+)</name>
        <dbReference type="ChEBI" id="CHEBI:29105"/>
    </ligand>
</feature>
<keyword evidence="4 8" id="KW-0479">Metal-binding</keyword>
<dbReference type="FunFam" id="3.40.50.1010:FF:000020">
    <property type="entry name" value="20S-pre-rRNA D-site endonuclease NOB1"/>
    <property type="match status" value="1"/>
</dbReference>
<evidence type="ECO:0000313" key="12">
    <source>
        <dbReference type="Proteomes" id="UP000695007"/>
    </source>
</evidence>
<feature type="domain" description="Nin one binding (NOB1) Zn-ribbon-like" evidence="10">
    <location>
        <begin position="332"/>
        <end position="403"/>
    </location>
</feature>
<feature type="binding site" evidence="9">
    <location>
        <position position="360"/>
    </location>
    <ligand>
        <name>Zn(2+)</name>
        <dbReference type="ChEBI" id="CHEBI:29105"/>
    </ligand>
</feature>
<organism evidence="12 13">
    <name type="scientific">Ceratosolen solmsi marchali</name>
    <dbReference type="NCBI Taxonomy" id="326594"/>
    <lineage>
        <taxon>Eukaryota</taxon>
        <taxon>Metazoa</taxon>
        <taxon>Ecdysozoa</taxon>
        <taxon>Arthropoda</taxon>
        <taxon>Hexapoda</taxon>
        <taxon>Insecta</taxon>
        <taxon>Pterygota</taxon>
        <taxon>Neoptera</taxon>
        <taxon>Endopterygota</taxon>
        <taxon>Hymenoptera</taxon>
        <taxon>Apocrita</taxon>
        <taxon>Proctotrupomorpha</taxon>
        <taxon>Chalcidoidea</taxon>
        <taxon>Agaonidae</taxon>
        <taxon>Agaoninae</taxon>
        <taxon>Ceratosolen</taxon>
    </lineage>
</organism>
<proteinExistence type="inferred from homology"/>
<dbReference type="GO" id="GO:0016787">
    <property type="term" value="F:hydrolase activity"/>
    <property type="evidence" value="ECO:0007669"/>
    <property type="project" value="UniProtKB-KW"/>
</dbReference>
<dbReference type="AlphaFoldDB" id="A0AAJ6YN28"/>
<dbReference type="InterPro" id="IPR039907">
    <property type="entry name" value="NOB1"/>
</dbReference>
<feature type="binding site" evidence="9">
    <location>
        <position position="357"/>
    </location>
    <ligand>
        <name>Zn(2+)</name>
        <dbReference type="ChEBI" id="CHEBI:29105"/>
    </ligand>
</feature>
<dbReference type="GO" id="GO:0005737">
    <property type="term" value="C:cytoplasm"/>
    <property type="evidence" value="ECO:0007669"/>
    <property type="project" value="UniProtKB-ARBA"/>
</dbReference>
<evidence type="ECO:0000256" key="7">
    <source>
        <dbReference type="ARBA" id="ARBA00023242"/>
    </source>
</evidence>
<dbReference type="Pfam" id="PF17146">
    <property type="entry name" value="PIN_6"/>
    <property type="match status" value="1"/>
</dbReference>
<evidence type="ECO:0000256" key="4">
    <source>
        <dbReference type="ARBA" id="ARBA00022723"/>
    </source>
</evidence>
<dbReference type="PANTHER" id="PTHR12814:SF2">
    <property type="entry name" value="RNA-BINDING PROTEIN NOB1"/>
    <property type="match status" value="1"/>
</dbReference>